<feature type="transmembrane region" description="Helical" evidence="5">
    <location>
        <begin position="193"/>
        <end position="211"/>
    </location>
</feature>
<feature type="transmembrane region" description="Helical" evidence="5">
    <location>
        <begin position="281"/>
        <end position="300"/>
    </location>
</feature>
<protein>
    <recommendedName>
        <fullName evidence="6">EamA domain-containing protein</fullName>
    </recommendedName>
</protein>
<dbReference type="Proteomes" id="UP000075787">
    <property type="component" value="Unassembled WGS sequence"/>
</dbReference>
<evidence type="ECO:0000256" key="1">
    <source>
        <dbReference type="ARBA" id="ARBA00004141"/>
    </source>
</evidence>
<feature type="transmembrane region" description="Helical" evidence="5">
    <location>
        <begin position="75"/>
        <end position="97"/>
    </location>
</feature>
<keyword evidence="4 5" id="KW-0472">Membrane</keyword>
<proteinExistence type="predicted"/>
<feature type="transmembrane region" description="Helical" evidence="5">
    <location>
        <begin position="223"/>
        <end position="244"/>
    </location>
</feature>
<name>A0A162L5H8_9PROT</name>
<dbReference type="EMBL" id="LPZR01000113">
    <property type="protein sequence ID" value="KYO53436.1"/>
    <property type="molecule type" value="Genomic_DNA"/>
</dbReference>
<dbReference type="InterPro" id="IPR000620">
    <property type="entry name" value="EamA_dom"/>
</dbReference>
<dbReference type="GeneID" id="97242924"/>
<dbReference type="PANTHER" id="PTHR32322">
    <property type="entry name" value="INNER MEMBRANE TRANSPORTER"/>
    <property type="match status" value="1"/>
</dbReference>
<keyword evidence="2 5" id="KW-0812">Transmembrane</keyword>
<keyword evidence="3 5" id="KW-1133">Transmembrane helix</keyword>
<evidence type="ECO:0000313" key="8">
    <source>
        <dbReference type="Proteomes" id="UP000075787"/>
    </source>
</evidence>
<evidence type="ECO:0000259" key="6">
    <source>
        <dbReference type="Pfam" id="PF00892"/>
    </source>
</evidence>
<dbReference type="InterPro" id="IPR037185">
    <property type="entry name" value="EmrE-like"/>
</dbReference>
<feature type="domain" description="EamA" evidence="6">
    <location>
        <begin position="159"/>
        <end position="297"/>
    </location>
</feature>
<accession>A0A162L5H8</accession>
<evidence type="ECO:0000256" key="2">
    <source>
        <dbReference type="ARBA" id="ARBA00022692"/>
    </source>
</evidence>
<feature type="transmembrane region" description="Helical" evidence="5">
    <location>
        <begin position="256"/>
        <end position="275"/>
    </location>
</feature>
<dbReference type="SUPFAM" id="SSF103481">
    <property type="entry name" value="Multidrug resistance efflux transporter EmrE"/>
    <property type="match status" value="2"/>
</dbReference>
<comment type="subcellular location">
    <subcellularLocation>
        <location evidence="1">Membrane</location>
        <topology evidence="1">Multi-pass membrane protein</topology>
    </subcellularLocation>
</comment>
<dbReference type="Pfam" id="PF00892">
    <property type="entry name" value="EamA"/>
    <property type="match status" value="2"/>
</dbReference>
<feature type="transmembrane region" description="Helical" evidence="5">
    <location>
        <begin position="154"/>
        <end position="173"/>
    </location>
</feature>
<feature type="transmembrane region" description="Helical" evidence="5">
    <location>
        <begin position="49"/>
        <end position="68"/>
    </location>
</feature>
<gene>
    <name evidence="7" type="ORF">AUP44_03570</name>
</gene>
<dbReference type="RefSeq" id="WP_062763598.1">
    <property type="nucleotide sequence ID" value="NZ_CP121027.1"/>
</dbReference>
<evidence type="ECO:0000256" key="5">
    <source>
        <dbReference type="SAM" id="Phobius"/>
    </source>
</evidence>
<feature type="transmembrane region" description="Helical" evidence="5">
    <location>
        <begin position="21"/>
        <end position="43"/>
    </location>
</feature>
<dbReference type="InterPro" id="IPR050638">
    <property type="entry name" value="AA-Vitamin_Transporters"/>
</dbReference>
<organism evidence="7 8">
    <name type="scientific">Tistrella mobilis</name>
    <dbReference type="NCBI Taxonomy" id="171437"/>
    <lineage>
        <taxon>Bacteria</taxon>
        <taxon>Pseudomonadati</taxon>
        <taxon>Pseudomonadota</taxon>
        <taxon>Alphaproteobacteria</taxon>
        <taxon>Geminicoccales</taxon>
        <taxon>Geminicoccaceae</taxon>
        <taxon>Tistrella</taxon>
    </lineage>
</organism>
<feature type="transmembrane region" description="Helical" evidence="5">
    <location>
        <begin position="103"/>
        <end position="125"/>
    </location>
</feature>
<evidence type="ECO:0000256" key="3">
    <source>
        <dbReference type="ARBA" id="ARBA00022989"/>
    </source>
</evidence>
<comment type="caution">
    <text evidence="7">The sequence shown here is derived from an EMBL/GenBank/DDBJ whole genome shotgun (WGS) entry which is preliminary data.</text>
</comment>
<dbReference type="PANTHER" id="PTHR32322:SF9">
    <property type="entry name" value="AMINO-ACID METABOLITE EFFLUX PUMP-RELATED"/>
    <property type="match status" value="1"/>
</dbReference>
<evidence type="ECO:0000313" key="7">
    <source>
        <dbReference type="EMBL" id="KYO53436.1"/>
    </source>
</evidence>
<dbReference type="AlphaFoldDB" id="A0A162L5H8"/>
<dbReference type="OrthoDB" id="7158585at2"/>
<sequence length="310" mass="32583">MSRTASAPVAAPAITPMTPGHVLLALLVVAIWGGNFVAVKIATATVPPLFLVALRFGVLFLILAPFLPWPRRSQLPLLAGIGLTLGVGHFGLMFVALSLGVDASTMSVAIQIEVPFAAVCAWAVLGERLTKRHIAGLALGMIGVALVAGDPKVLTRLDGLAVGLMAGGLWAYANVQIKQLGRHGALSPQMLNAWLGPFCVGPLLILSFLFEDGQRDALANLDWATVVALAYILGGASLIAYGAWYFLLGRYSVGQVTIYMLLVPVCGVLAGVLLMGETMGLMEMLGGVFIVSGVAVVQLRRLPGPLRRLR</sequence>
<dbReference type="GO" id="GO:0016020">
    <property type="term" value="C:membrane"/>
    <property type="evidence" value="ECO:0007669"/>
    <property type="project" value="UniProtKB-SubCell"/>
</dbReference>
<evidence type="ECO:0000256" key="4">
    <source>
        <dbReference type="ARBA" id="ARBA00023136"/>
    </source>
</evidence>
<reference evidence="7 8" key="1">
    <citation type="submission" date="2015-12" db="EMBL/GenBank/DDBJ databases">
        <title>Genome sequence of Tistrella mobilis MCCC 1A02139.</title>
        <authorList>
            <person name="Lu L."/>
            <person name="Lai Q."/>
            <person name="Shao Z."/>
            <person name="Qian P."/>
        </authorList>
    </citation>
    <scope>NUCLEOTIDE SEQUENCE [LARGE SCALE GENOMIC DNA]</scope>
    <source>
        <strain evidence="7 8">MCCC 1A02139</strain>
    </source>
</reference>
<feature type="transmembrane region" description="Helical" evidence="5">
    <location>
        <begin position="132"/>
        <end position="148"/>
    </location>
</feature>
<feature type="domain" description="EamA" evidence="6">
    <location>
        <begin position="22"/>
        <end position="147"/>
    </location>
</feature>